<reference evidence="1" key="1">
    <citation type="journal article" date="2015" name="Nature">
        <title>Complex archaea that bridge the gap between prokaryotes and eukaryotes.</title>
        <authorList>
            <person name="Spang A."/>
            <person name="Saw J.H."/>
            <person name="Jorgensen S.L."/>
            <person name="Zaremba-Niedzwiedzka K."/>
            <person name="Martijn J."/>
            <person name="Lind A.E."/>
            <person name="van Eijk R."/>
            <person name="Schleper C."/>
            <person name="Guy L."/>
            <person name="Ettema T.J."/>
        </authorList>
    </citation>
    <scope>NUCLEOTIDE SEQUENCE</scope>
</reference>
<comment type="caution">
    <text evidence="1">The sequence shown here is derived from an EMBL/GenBank/DDBJ whole genome shotgun (WGS) entry which is preliminary data.</text>
</comment>
<evidence type="ECO:0000313" key="1">
    <source>
        <dbReference type="EMBL" id="KKK59227.1"/>
    </source>
</evidence>
<name>A0A0F8WQL1_9ZZZZ</name>
<organism evidence="1">
    <name type="scientific">marine sediment metagenome</name>
    <dbReference type="NCBI Taxonomy" id="412755"/>
    <lineage>
        <taxon>unclassified sequences</taxon>
        <taxon>metagenomes</taxon>
        <taxon>ecological metagenomes</taxon>
    </lineage>
</organism>
<sequence>MKPRYGDVHELDPVCDLSHIGLERAIKKMPPHDPENYCTLRLSANADGLMTAIAMCHLYKLELALSTTYERDEWSLEYIGTDTTTICWSPGA</sequence>
<accession>A0A0F8WQL1</accession>
<gene>
    <name evidence="1" type="ORF">LCGC14_3036500</name>
</gene>
<protein>
    <submittedName>
        <fullName evidence="1">Uncharacterized protein</fullName>
    </submittedName>
</protein>
<dbReference type="AlphaFoldDB" id="A0A0F8WQL1"/>
<dbReference type="EMBL" id="LAZR01063586">
    <property type="protein sequence ID" value="KKK59227.1"/>
    <property type="molecule type" value="Genomic_DNA"/>
</dbReference>
<proteinExistence type="predicted"/>